<proteinExistence type="predicted"/>
<evidence type="ECO:0000313" key="1">
    <source>
        <dbReference type="EMBL" id="VDP19731.1"/>
    </source>
</evidence>
<protein>
    <submittedName>
        <fullName evidence="1">Uncharacterized protein</fullName>
    </submittedName>
</protein>
<dbReference type="EMBL" id="UZAM01012045">
    <property type="protein sequence ID" value="VDP19731.1"/>
    <property type="molecule type" value="Genomic_DNA"/>
</dbReference>
<dbReference type="Proteomes" id="UP000270296">
    <property type="component" value="Unassembled WGS sequence"/>
</dbReference>
<name>A0A3P8BBZ4_9BILA</name>
<evidence type="ECO:0000313" key="2">
    <source>
        <dbReference type="Proteomes" id="UP000270296"/>
    </source>
</evidence>
<keyword evidence="2" id="KW-1185">Reference proteome</keyword>
<accession>A0A3P8BBZ4</accession>
<dbReference type="AlphaFoldDB" id="A0A3P8BBZ4"/>
<reference evidence="1 2" key="1">
    <citation type="submission" date="2018-11" db="EMBL/GenBank/DDBJ databases">
        <authorList>
            <consortium name="Pathogen Informatics"/>
        </authorList>
    </citation>
    <scope>NUCLEOTIDE SEQUENCE [LARGE SCALE GENOMIC DNA]</scope>
</reference>
<organism evidence="1 2">
    <name type="scientific">Soboliphyme baturini</name>
    <dbReference type="NCBI Taxonomy" id="241478"/>
    <lineage>
        <taxon>Eukaryota</taxon>
        <taxon>Metazoa</taxon>
        <taxon>Ecdysozoa</taxon>
        <taxon>Nematoda</taxon>
        <taxon>Enoplea</taxon>
        <taxon>Dorylaimia</taxon>
        <taxon>Dioctophymatida</taxon>
        <taxon>Dioctophymatoidea</taxon>
        <taxon>Soboliphymatidae</taxon>
        <taxon>Soboliphyme</taxon>
    </lineage>
</organism>
<sequence length="207" mass="21826">MFHLVAAWHDIDQQHLQALLRSGFERTVFIPLATVSCGQTYVSDVQQFARVETGAFQSTLTADNCTRSIAVPTSILGPFETSDVCFTGASVPVTVLTSTPASFASAMYASGGCSSVRLGLTPAEPSSLPSSQSVSSFWPAYPSSWLPGSSHDLLAPFSGGLLSATSPEIVYSTGSPVTAGPSFLPTMFDYSPTLPSFLPTAPTFRQK</sequence>
<gene>
    <name evidence="1" type="ORF">SBAD_LOCUS8858</name>
</gene>